<evidence type="ECO:0008006" key="4">
    <source>
        <dbReference type="Google" id="ProtNLM"/>
    </source>
</evidence>
<proteinExistence type="predicted"/>
<evidence type="ECO:0000313" key="2">
    <source>
        <dbReference type="EMBL" id="CAE7499672.1"/>
    </source>
</evidence>
<comment type="caution">
    <text evidence="2">The sequence shown here is derived from an EMBL/GenBank/DDBJ whole genome shotgun (WGS) entry which is preliminary data.</text>
</comment>
<dbReference type="SUPFAM" id="SSF51206">
    <property type="entry name" value="cAMP-binding domain-like"/>
    <property type="match status" value="1"/>
</dbReference>
<dbReference type="OrthoDB" id="425611at2759"/>
<accession>A0A812ST71</accession>
<sequence length="443" mass="49344">MVAWVTSLTCRHLRRFPSACSIQLRHCAFEQSPLEQSPQTARSRLAQARLRFVLRHSAVLGPMSTSIGHAGYIMGMLEYGVTDIWWLRVWAISGCGMVVLFQLLQPQCQWLSAGWCFVYVMVNIFQMMGEGEQPDPPLTEDERKLYDLLQSRISVREFADLAYYGDWTVFCAGDLLCERVGEAAPQGLVDNKEKCLYLIAEGSCEVSAAGRHITLLKPGSVVGDVVHLLDALKPTDSQLSGSCNLPTQVSAHEKVRCLALPVAEVQTLWRRRPDLHTPIIKLLSSSLLAKEGCVLGEALEDRRYKAVLEVACPMVDQPGVAEGVAAYRRRNSISSDAHKRLLADVSQCPPGAFLEHTKPGKEGRLVHRGLHQWFQRGENRVNVCPTASFPSAHACQSTRQPSVTLPFRLAPDPALRRRRNPLRTYSSDMYVSPLRRAEVISAT</sequence>
<protein>
    <recommendedName>
        <fullName evidence="4">Cyclic nucleotide-binding domain-containing protein</fullName>
    </recommendedName>
</protein>
<dbReference type="InterPro" id="IPR018490">
    <property type="entry name" value="cNMP-bd_dom_sf"/>
</dbReference>
<keyword evidence="1" id="KW-0472">Membrane</keyword>
<dbReference type="Gene3D" id="2.60.120.10">
    <property type="entry name" value="Jelly Rolls"/>
    <property type="match status" value="1"/>
</dbReference>
<evidence type="ECO:0000256" key="1">
    <source>
        <dbReference type="SAM" id="Phobius"/>
    </source>
</evidence>
<dbReference type="EMBL" id="CAJNJA010022777">
    <property type="protein sequence ID" value="CAE7499672.1"/>
    <property type="molecule type" value="Genomic_DNA"/>
</dbReference>
<feature type="transmembrane region" description="Helical" evidence="1">
    <location>
        <begin position="85"/>
        <end position="103"/>
    </location>
</feature>
<dbReference type="InterPro" id="IPR014710">
    <property type="entry name" value="RmlC-like_jellyroll"/>
</dbReference>
<keyword evidence="1" id="KW-0812">Transmembrane</keyword>
<dbReference type="Proteomes" id="UP000601435">
    <property type="component" value="Unassembled WGS sequence"/>
</dbReference>
<keyword evidence="1" id="KW-1133">Transmembrane helix</keyword>
<reference evidence="2" key="1">
    <citation type="submission" date="2021-02" db="EMBL/GenBank/DDBJ databases">
        <authorList>
            <person name="Dougan E. K."/>
            <person name="Rhodes N."/>
            <person name="Thang M."/>
            <person name="Chan C."/>
        </authorList>
    </citation>
    <scope>NUCLEOTIDE SEQUENCE</scope>
</reference>
<dbReference type="AlphaFoldDB" id="A0A812ST71"/>
<name>A0A812ST71_9DINO</name>
<feature type="transmembrane region" description="Helical" evidence="1">
    <location>
        <begin position="52"/>
        <end position="73"/>
    </location>
</feature>
<gene>
    <name evidence="2" type="ORF">SNEC2469_LOCUS14223</name>
</gene>
<organism evidence="2 3">
    <name type="scientific">Symbiodinium necroappetens</name>
    <dbReference type="NCBI Taxonomy" id="1628268"/>
    <lineage>
        <taxon>Eukaryota</taxon>
        <taxon>Sar</taxon>
        <taxon>Alveolata</taxon>
        <taxon>Dinophyceae</taxon>
        <taxon>Suessiales</taxon>
        <taxon>Symbiodiniaceae</taxon>
        <taxon>Symbiodinium</taxon>
    </lineage>
</organism>
<feature type="transmembrane region" description="Helical" evidence="1">
    <location>
        <begin position="110"/>
        <end position="129"/>
    </location>
</feature>
<evidence type="ECO:0000313" key="3">
    <source>
        <dbReference type="Proteomes" id="UP000601435"/>
    </source>
</evidence>
<keyword evidence="3" id="KW-1185">Reference proteome</keyword>